<protein>
    <submittedName>
        <fullName evidence="5">Class I SAM-dependent methyltransferase</fullName>
    </submittedName>
</protein>
<evidence type="ECO:0000259" key="4">
    <source>
        <dbReference type="Pfam" id="PF13649"/>
    </source>
</evidence>
<proteinExistence type="predicted"/>
<feature type="domain" description="Methyltransferase" evidence="4">
    <location>
        <begin position="147"/>
        <end position="244"/>
    </location>
</feature>
<evidence type="ECO:0000313" key="6">
    <source>
        <dbReference type="Proteomes" id="UP000031561"/>
    </source>
</evidence>
<dbReference type="GO" id="GO:0008168">
    <property type="term" value="F:methyltransferase activity"/>
    <property type="evidence" value="ECO:0007669"/>
    <property type="project" value="UniProtKB-KW"/>
</dbReference>
<keyword evidence="6" id="KW-1185">Reference proteome</keyword>
<comment type="caution">
    <text evidence="5">The sequence shown here is derived from an EMBL/GenBank/DDBJ whole genome shotgun (WGS) entry which is preliminary data.</text>
</comment>
<keyword evidence="2" id="KW-0808">Transferase</keyword>
<dbReference type="Gene3D" id="3.40.50.150">
    <property type="entry name" value="Vaccinia Virus protein VP39"/>
    <property type="match status" value="1"/>
</dbReference>
<dbReference type="PANTHER" id="PTHR43464:SF19">
    <property type="entry name" value="UBIQUINONE BIOSYNTHESIS O-METHYLTRANSFERASE, MITOCHONDRIAL"/>
    <property type="match status" value="1"/>
</dbReference>
<evidence type="ECO:0000256" key="3">
    <source>
        <dbReference type="ARBA" id="ARBA00022691"/>
    </source>
</evidence>
<dbReference type="InterPro" id="IPR041698">
    <property type="entry name" value="Methyltransf_25"/>
</dbReference>
<dbReference type="SUPFAM" id="SSF53335">
    <property type="entry name" value="S-adenosyl-L-methionine-dependent methyltransferases"/>
    <property type="match status" value="1"/>
</dbReference>
<name>A0ABD4T081_9CYAN</name>
<evidence type="ECO:0000256" key="2">
    <source>
        <dbReference type="ARBA" id="ARBA00022679"/>
    </source>
</evidence>
<evidence type="ECO:0000313" key="5">
    <source>
        <dbReference type="EMBL" id="MCM1982023.1"/>
    </source>
</evidence>
<organism evidence="5 6">
    <name type="scientific">Lyngbya confervoides BDU141951</name>
    <dbReference type="NCBI Taxonomy" id="1574623"/>
    <lineage>
        <taxon>Bacteria</taxon>
        <taxon>Bacillati</taxon>
        <taxon>Cyanobacteriota</taxon>
        <taxon>Cyanophyceae</taxon>
        <taxon>Oscillatoriophycideae</taxon>
        <taxon>Oscillatoriales</taxon>
        <taxon>Microcoleaceae</taxon>
        <taxon>Lyngbya</taxon>
    </lineage>
</organism>
<dbReference type="PANTHER" id="PTHR43464">
    <property type="entry name" value="METHYLTRANSFERASE"/>
    <property type="match status" value="1"/>
</dbReference>
<evidence type="ECO:0000256" key="1">
    <source>
        <dbReference type="ARBA" id="ARBA00022603"/>
    </source>
</evidence>
<dbReference type="AlphaFoldDB" id="A0ABD4T081"/>
<dbReference type="Proteomes" id="UP000031561">
    <property type="component" value="Unassembled WGS sequence"/>
</dbReference>
<keyword evidence="3" id="KW-0949">S-adenosyl-L-methionine</keyword>
<dbReference type="Pfam" id="PF13649">
    <property type="entry name" value="Methyltransf_25"/>
    <property type="match status" value="1"/>
</dbReference>
<dbReference type="GO" id="GO:0032259">
    <property type="term" value="P:methylation"/>
    <property type="evidence" value="ECO:0007669"/>
    <property type="project" value="UniProtKB-KW"/>
</dbReference>
<dbReference type="RefSeq" id="WP_250833252.1">
    <property type="nucleotide sequence ID" value="NZ_JTHE03000027.1"/>
</dbReference>
<keyword evidence="1 5" id="KW-0489">Methyltransferase</keyword>
<dbReference type="CDD" id="cd02440">
    <property type="entry name" value="AdoMet_MTases"/>
    <property type="match status" value="1"/>
</dbReference>
<reference evidence="5 6" key="1">
    <citation type="journal article" date="2015" name="Genome Announc.">
        <title>Draft Genome Sequence of Filamentous Marine Cyanobacterium Lyngbya confervoides Strain BDU141951.</title>
        <authorList>
            <person name="Chandrababunaidu M.M."/>
            <person name="Sen D."/>
            <person name="Tripathy S."/>
        </authorList>
    </citation>
    <scope>NUCLEOTIDE SEQUENCE [LARGE SCALE GENOMIC DNA]</scope>
    <source>
        <strain evidence="5 6">BDU141951</strain>
    </source>
</reference>
<dbReference type="EMBL" id="JTHE03000027">
    <property type="protein sequence ID" value="MCM1982023.1"/>
    <property type="molecule type" value="Genomic_DNA"/>
</dbReference>
<accession>A0ABD4T081</accession>
<gene>
    <name evidence="5" type="ORF">QQ91_0004145</name>
</gene>
<sequence>MTLSSSSKALETAILTNLSIRTLYRGDILFPCIPAAMGAYATHLDRMLQNFGRGFSPEEQDSVRTLLQTTAQQGFEQSPNAQVAFRYEVRGTAQLGKTLACQVSLVLPTLSDQYAQWYQQEQTQLFGQHPDAKVMNIAQQFSPGARILDLGAGYGRNALPLARLGHSVEALEMTAEFLQALQTQAQTEGLSLDLRLADLFTASVVLAANSYNLILLSEVLSHFRRPQQLRDLFIKASPALQEGGYLLCNCFLAEPGYQPDAMAREMAQIAWSALFTRAEIQEAIAELPLTLISDESAVEYEQNHLLPQQWPPTDWFVDWATGKSTFPYLEEGSPPMELRWLLFQKTR</sequence>
<dbReference type="InterPro" id="IPR029063">
    <property type="entry name" value="SAM-dependent_MTases_sf"/>
</dbReference>